<dbReference type="PATRIC" id="fig|1813736.3.peg.3596"/>
<feature type="transmembrane region" description="Helical" evidence="10">
    <location>
        <begin position="210"/>
        <end position="229"/>
    </location>
</feature>
<dbReference type="Pfam" id="PF16327">
    <property type="entry name" value="CcmF_C"/>
    <property type="match status" value="1"/>
</dbReference>
<keyword evidence="7 10" id="KW-1133">Transmembrane helix</keyword>
<accession>A0A143PND0</accession>
<keyword evidence="8 10" id="KW-0472">Membrane</keyword>
<feature type="transmembrane region" description="Helical" evidence="10">
    <location>
        <begin position="770"/>
        <end position="791"/>
    </location>
</feature>
<dbReference type="PANTHER" id="PTHR43653">
    <property type="entry name" value="CYTOCHROME C ASSEMBLY PROTEIN-RELATED"/>
    <property type="match status" value="1"/>
</dbReference>
<dbReference type="InterPro" id="IPR038297">
    <property type="entry name" value="CcmH/CycL/NrfF/Ccl2_sf"/>
</dbReference>
<feature type="domain" description="Cytochrome c assembly protein" evidence="11">
    <location>
        <begin position="88"/>
        <end position="295"/>
    </location>
</feature>
<evidence type="ECO:0000256" key="3">
    <source>
        <dbReference type="ARBA" id="ARBA00022475"/>
    </source>
</evidence>
<dbReference type="PRINTS" id="PR01410">
    <property type="entry name" value="CCBIOGENESIS"/>
</dbReference>
<feature type="transmembrane region" description="Helical" evidence="10">
    <location>
        <begin position="39"/>
        <end position="60"/>
    </location>
</feature>
<comment type="function">
    <text evidence="9">Required for the biogenesis of c-type cytochromes. Possible subunit of a heme lyase.</text>
</comment>
<feature type="domain" description="Cytochrome c-type biogenesis protein CcmF C-terminal" evidence="12">
    <location>
        <begin position="316"/>
        <end position="643"/>
    </location>
</feature>
<dbReference type="InterPro" id="IPR003567">
    <property type="entry name" value="Cyt_c_biogenesis"/>
</dbReference>
<dbReference type="GO" id="GO:0015232">
    <property type="term" value="F:heme transmembrane transporter activity"/>
    <property type="evidence" value="ECO:0007669"/>
    <property type="project" value="InterPro"/>
</dbReference>
<feature type="transmembrane region" description="Helical" evidence="10">
    <location>
        <begin position="449"/>
        <end position="469"/>
    </location>
</feature>
<evidence type="ECO:0000256" key="4">
    <source>
        <dbReference type="ARBA" id="ARBA00022519"/>
    </source>
</evidence>
<evidence type="ECO:0000259" key="11">
    <source>
        <dbReference type="Pfam" id="PF01578"/>
    </source>
</evidence>
<evidence type="ECO:0000256" key="2">
    <source>
        <dbReference type="ARBA" id="ARBA00009186"/>
    </source>
</evidence>
<dbReference type="GO" id="GO:0017004">
    <property type="term" value="P:cytochrome complex assembly"/>
    <property type="evidence" value="ECO:0007669"/>
    <property type="project" value="UniProtKB-KW"/>
</dbReference>
<dbReference type="GO" id="GO:0020037">
    <property type="term" value="F:heme binding"/>
    <property type="evidence" value="ECO:0007669"/>
    <property type="project" value="InterPro"/>
</dbReference>
<sequence precursor="true">MPALGTFLLLTCFIVAAYAATASIAGARRQSTRLTESGIGAFYLVTALMVVASAVIMYAFVTDTYAIKYVDRYSDAAQPLLFKITAYWGGLDGSIMFWVLLLSVFGAIAVRNSRESHRELIPYAVAVMAIVEMFFLFLMVVHNNPFETYLADIPADGQGLNPLLQNVYMVIHPPSLYIGFVGMTIPFAFGMAALATGYLDDSWLRAVRRWTMVSWLFLSLGLTLGMIWAYEELGWGGYWGWDPVENAALLPWFTATAFLHSVMVQERRGMLRVWNMTLVIITFFLTIFGTFMTRSGVVQSVHAFGEDKELAWMFTVFMVVLLVTSFGLLIYRLPLLRARHELDSWVSREGAFLVNNWILLFSAMFVLFATMFPTLSEAVAGQRLTVGPPFFNKWMLPIGLMLLLLTGIGPLLAWRKSTIDNLRHQFQWPTLAAIVTAATLAALGVRVWSSGTCFALSAFVVTTLVQEFVRGARVRQQYSGSDLATSAIGLFARNQRRYGGYIVHLGIVLMGLGFAGDGFKQEEQLLLKPGQSVTVGGFTVRHDGLAITQDAQKQMVTAKMTALQGGKQLGTITPAKWFYNKRAEEPTTEVAIRRSFAYDLYVVLAAFDAEQQSATFHVVVNPLVNWIWAGFALLAMGTLIALLPERALAVVGVKVATAATSSTATTSTTVLLLVMLALPGLARAQDTGTVVKRSHLERELENEILCTCGCRLPAGTCGMFNCPGKAKQLGRLKQLVDQGNDREMILATFVKENGGADILTQPPDTGFNRLIWAVPFAVGLFGATAAGVAAVKWSRRSAETVPQAVREGDPYQAKLDEELRDLD</sequence>
<feature type="transmembrane region" description="Helical" evidence="10">
    <location>
        <begin position="273"/>
        <end position="291"/>
    </location>
</feature>
<reference evidence="14" key="2">
    <citation type="submission" date="2016-04" db="EMBL/GenBank/DDBJ databases">
        <title>First Complete Genome Sequence of a Subdivision 6 Acidobacterium.</title>
        <authorList>
            <person name="Huang S."/>
            <person name="Vieira S."/>
            <person name="Bunk B."/>
            <person name="Riedel T."/>
            <person name="Sproeer C."/>
            <person name="Overmann J."/>
        </authorList>
    </citation>
    <scope>NUCLEOTIDE SEQUENCE [LARGE SCALE GENOMIC DNA]</scope>
    <source>
        <strain evidence="14">DSM 100886 HEG_-6_39</strain>
    </source>
</reference>
<feature type="transmembrane region" description="Helical" evidence="10">
    <location>
        <begin position="311"/>
        <end position="331"/>
    </location>
</feature>
<feature type="transmembrane region" description="Helical" evidence="10">
    <location>
        <begin position="426"/>
        <end position="443"/>
    </location>
</feature>
<evidence type="ECO:0000313" key="13">
    <source>
        <dbReference type="EMBL" id="AMY10157.1"/>
    </source>
</evidence>
<keyword evidence="6" id="KW-0201">Cytochrome c-type biogenesis</keyword>
<feature type="transmembrane region" description="Helical" evidence="10">
    <location>
        <begin position="249"/>
        <end position="266"/>
    </location>
</feature>
<comment type="subcellular location">
    <subcellularLocation>
        <location evidence="1">Cell inner membrane</location>
        <topology evidence="1">Multi-pass membrane protein</topology>
    </subcellularLocation>
</comment>
<evidence type="ECO:0000256" key="5">
    <source>
        <dbReference type="ARBA" id="ARBA00022692"/>
    </source>
</evidence>
<dbReference type="KEGG" id="abac:LuPra_03386"/>
<dbReference type="Gene3D" id="1.10.8.640">
    <property type="entry name" value="Cytochrome C biogenesis protein"/>
    <property type="match status" value="1"/>
</dbReference>
<keyword evidence="14" id="KW-1185">Reference proteome</keyword>
<feature type="transmembrane region" description="Helical" evidence="10">
    <location>
        <begin position="623"/>
        <end position="643"/>
    </location>
</feature>
<dbReference type="Proteomes" id="UP000076079">
    <property type="component" value="Chromosome"/>
</dbReference>
<feature type="transmembrane region" description="Helical" evidence="10">
    <location>
        <begin position="655"/>
        <end position="678"/>
    </location>
</feature>
<evidence type="ECO:0000256" key="6">
    <source>
        <dbReference type="ARBA" id="ARBA00022748"/>
    </source>
</evidence>
<feature type="transmembrane region" description="Helical" evidence="10">
    <location>
        <begin position="80"/>
        <end position="108"/>
    </location>
</feature>
<evidence type="ECO:0000256" key="9">
    <source>
        <dbReference type="ARBA" id="ARBA00037230"/>
    </source>
</evidence>
<gene>
    <name evidence="13" type="primary">ccmF</name>
    <name evidence="13" type="ORF">LuPra_03386</name>
</gene>
<organism evidence="13 14">
    <name type="scientific">Luteitalea pratensis</name>
    <dbReference type="NCBI Taxonomy" id="1855912"/>
    <lineage>
        <taxon>Bacteria</taxon>
        <taxon>Pseudomonadati</taxon>
        <taxon>Acidobacteriota</taxon>
        <taxon>Vicinamibacteria</taxon>
        <taxon>Vicinamibacterales</taxon>
        <taxon>Vicinamibacteraceae</taxon>
        <taxon>Luteitalea</taxon>
    </lineage>
</organism>
<feature type="transmembrane region" description="Helical" evidence="10">
    <location>
        <begin position="6"/>
        <end position="27"/>
    </location>
</feature>
<dbReference type="AlphaFoldDB" id="A0A143PND0"/>
<evidence type="ECO:0000313" key="14">
    <source>
        <dbReference type="Proteomes" id="UP000076079"/>
    </source>
</evidence>
<reference evidence="13 14" key="1">
    <citation type="journal article" date="2016" name="Genome Announc.">
        <title>First Complete Genome Sequence of a Subdivision 6 Acidobacterium Strain.</title>
        <authorList>
            <person name="Huang S."/>
            <person name="Vieira S."/>
            <person name="Bunk B."/>
            <person name="Riedel T."/>
            <person name="Sproer C."/>
            <person name="Overmann J."/>
        </authorList>
    </citation>
    <scope>NUCLEOTIDE SEQUENCE [LARGE SCALE GENOMIC DNA]</scope>
    <source>
        <strain evidence="14">DSM 100886 HEG_-6_39</strain>
    </source>
</reference>
<dbReference type="OrthoDB" id="9761451at2"/>
<dbReference type="RefSeq" id="WP_110171826.1">
    <property type="nucleotide sequence ID" value="NZ_CP015136.1"/>
</dbReference>
<dbReference type="InterPro" id="IPR002541">
    <property type="entry name" value="Cyt_c_assembly"/>
</dbReference>
<name>A0A143PND0_LUTPR</name>
<feature type="transmembrane region" description="Helical" evidence="10">
    <location>
        <begin position="394"/>
        <end position="414"/>
    </location>
</feature>
<evidence type="ECO:0000259" key="12">
    <source>
        <dbReference type="Pfam" id="PF16327"/>
    </source>
</evidence>
<feature type="transmembrane region" description="Helical" evidence="10">
    <location>
        <begin position="352"/>
        <end position="374"/>
    </location>
</feature>
<feature type="transmembrane region" description="Helical" evidence="10">
    <location>
        <begin position="176"/>
        <end position="198"/>
    </location>
</feature>
<dbReference type="EMBL" id="CP015136">
    <property type="protein sequence ID" value="AMY10157.1"/>
    <property type="molecule type" value="Genomic_DNA"/>
</dbReference>
<dbReference type="InterPro" id="IPR003568">
    <property type="entry name" value="Cyt_c_biogenesis_CcmF"/>
</dbReference>
<evidence type="ECO:0000256" key="8">
    <source>
        <dbReference type="ARBA" id="ARBA00023136"/>
    </source>
</evidence>
<proteinExistence type="inferred from homology"/>
<dbReference type="Pfam" id="PF01578">
    <property type="entry name" value="Cytochrom_C_asm"/>
    <property type="match status" value="1"/>
</dbReference>
<keyword evidence="4" id="KW-0997">Cell inner membrane</keyword>
<dbReference type="PRINTS" id="PR01411">
    <property type="entry name" value="CCMFBIOGNSIS"/>
</dbReference>
<protein>
    <submittedName>
        <fullName evidence="13">Cytochrome c-type biogenesis protein CcmF</fullName>
    </submittedName>
</protein>
<dbReference type="GO" id="GO:0005886">
    <property type="term" value="C:plasma membrane"/>
    <property type="evidence" value="ECO:0007669"/>
    <property type="project" value="UniProtKB-SubCell"/>
</dbReference>
<comment type="similarity">
    <text evidence="2">Belongs to the CcmF/CycK/Ccl1/NrfE/CcsA family.</text>
</comment>
<evidence type="ECO:0000256" key="1">
    <source>
        <dbReference type="ARBA" id="ARBA00004429"/>
    </source>
</evidence>
<keyword evidence="3" id="KW-1003">Cell membrane</keyword>
<feature type="transmembrane region" description="Helical" evidence="10">
    <location>
        <begin position="498"/>
        <end position="516"/>
    </location>
</feature>
<dbReference type="InterPro" id="IPR032523">
    <property type="entry name" value="CcmF_C"/>
</dbReference>
<evidence type="ECO:0000256" key="7">
    <source>
        <dbReference type="ARBA" id="ARBA00022989"/>
    </source>
</evidence>
<keyword evidence="5 10" id="KW-0812">Transmembrane</keyword>
<dbReference type="PANTHER" id="PTHR43653:SF1">
    <property type="entry name" value="CYTOCHROME C-TYPE BIOGENESIS PROTEIN CCMF"/>
    <property type="match status" value="1"/>
</dbReference>
<dbReference type="STRING" id="1855912.LuPra_03386"/>
<evidence type="ECO:0000256" key="10">
    <source>
        <dbReference type="SAM" id="Phobius"/>
    </source>
</evidence>
<feature type="transmembrane region" description="Helical" evidence="10">
    <location>
        <begin position="120"/>
        <end position="141"/>
    </location>
</feature>